<dbReference type="OrthoDB" id="25149at2759"/>
<organism evidence="1 2">
    <name type="scientific">Paramecium pentaurelia</name>
    <dbReference type="NCBI Taxonomy" id="43138"/>
    <lineage>
        <taxon>Eukaryota</taxon>
        <taxon>Sar</taxon>
        <taxon>Alveolata</taxon>
        <taxon>Ciliophora</taxon>
        <taxon>Intramacronucleata</taxon>
        <taxon>Oligohymenophorea</taxon>
        <taxon>Peniculida</taxon>
        <taxon>Parameciidae</taxon>
        <taxon>Paramecium</taxon>
    </lineage>
</organism>
<evidence type="ECO:0000313" key="1">
    <source>
        <dbReference type="EMBL" id="CAD8175885.1"/>
    </source>
</evidence>
<protein>
    <submittedName>
        <fullName evidence="1">Uncharacterized protein</fullName>
    </submittedName>
</protein>
<dbReference type="AlphaFoldDB" id="A0A8S1VHP3"/>
<accession>A0A8S1VHP3</accession>
<comment type="caution">
    <text evidence="1">The sequence shown here is derived from an EMBL/GenBank/DDBJ whole genome shotgun (WGS) entry which is preliminary data.</text>
</comment>
<dbReference type="EMBL" id="CAJJDO010000064">
    <property type="protein sequence ID" value="CAD8175885.1"/>
    <property type="molecule type" value="Genomic_DNA"/>
</dbReference>
<reference evidence="1" key="1">
    <citation type="submission" date="2021-01" db="EMBL/GenBank/DDBJ databases">
        <authorList>
            <consortium name="Genoscope - CEA"/>
            <person name="William W."/>
        </authorList>
    </citation>
    <scope>NUCLEOTIDE SEQUENCE</scope>
</reference>
<keyword evidence="2" id="KW-1185">Reference proteome</keyword>
<proteinExistence type="predicted"/>
<name>A0A8S1VHP3_9CILI</name>
<evidence type="ECO:0000313" key="2">
    <source>
        <dbReference type="Proteomes" id="UP000689195"/>
    </source>
</evidence>
<sequence length="271" mass="32958">MLSLLVQIEGLIDSMNIINKLFLIIQSVTLTILNQKFRTIFNHKVAQQLKLIIKMCQILKKLYLIFNHQKNSSNHYFSQVQLNNKDLFSCLIYYQRNSYFQFSEIEQINEINLFSQGNEKRINTKGLKFKIKQNNPIYKFISISNKAIENQIEFDSLDNFFFVIQLKDEYILIYLLAIITSQNNKLSFYQTQVLNHNKQYYYLLFDQYYTQSCDLQFFYNYILQINILLFESYFQFNFPQYYLYLIQLFKEFLKTFWKPFKKKITFVKLPQ</sequence>
<gene>
    <name evidence="1" type="ORF">PPENT_87.1.T0640061</name>
</gene>
<dbReference type="Proteomes" id="UP000689195">
    <property type="component" value="Unassembled WGS sequence"/>
</dbReference>